<dbReference type="AlphaFoldDB" id="A0A0D8FQC8"/>
<dbReference type="eggNOG" id="COG1807">
    <property type="taxonomic scope" value="Bacteria"/>
</dbReference>
<comment type="caution">
    <text evidence="2">The sequence shown here is derived from an EMBL/GenBank/DDBJ whole genome shotgun (WGS) entry which is preliminary data.</text>
</comment>
<gene>
    <name evidence="2" type="ORF">FEAC_29130</name>
</gene>
<evidence type="ECO:0000256" key="1">
    <source>
        <dbReference type="SAM" id="Phobius"/>
    </source>
</evidence>
<feature type="transmembrane region" description="Helical" evidence="1">
    <location>
        <begin position="34"/>
        <end position="57"/>
    </location>
</feature>
<feature type="transmembrane region" description="Helical" evidence="1">
    <location>
        <begin position="322"/>
        <end position="341"/>
    </location>
</feature>
<keyword evidence="1" id="KW-0472">Membrane</keyword>
<reference evidence="2 3" key="1">
    <citation type="submission" date="2015-01" db="EMBL/GenBank/DDBJ databases">
        <title>Draft genome of the acidophilic iron oxidizer Ferrimicrobium acidiphilum strain T23.</title>
        <authorList>
            <person name="Poehlein A."/>
            <person name="Eisen S."/>
            <person name="Schloemann M."/>
            <person name="Johnson B.D."/>
            <person name="Daniel R."/>
            <person name="Muehling M."/>
        </authorList>
    </citation>
    <scope>NUCLEOTIDE SEQUENCE [LARGE SCALE GENOMIC DNA]</scope>
    <source>
        <strain evidence="2 3">T23</strain>
    </source>
</reference>
<keyword evidence="3" id="KW-1185">Reference proteome</keyword>
<feature type="transmembrane region" description="Helical" evidence="1">
    <location>
        <begin position="189"/>
        <end position="209"/>
    </location>
</feature>
<evidence type="ECO:0008006" key="4">
    <source>
        <dbReference type="Google" id="ProtNLM"/>
    </source>
</evidence>
<feature type="transmembrane region" description="Helical" evidence="1">
    <location>
        <begin position="102"/>
        <end position="125"/>
    </location>
</feature>
<feature type="transmembrane region" description="Helical" evidence="1">
    <location>
        <begin position="294"/>
        <end position="310"/>
    </location>
</feature>
<evidence type="ECO:0000313" key="3">
    <source>
        <dbReference type="Proteomes" id="UP000032336"/>
    </source>
</evidence>
<dbReference type="EMBL" id="JXUW01000047">
    <property type="protein sequence ID" value="KJE75341.1"/>
    <property type="molecule type" value="Genomic_DNA"/>
</dbReference>
<organism evidence="2 3">
    <name type="scientific">Ferrimicrobium acidiphilum DSM 19497</name>
    <dbReference type="NCBI Taxonomy" id="1121877"/>
    <lineage>
        <taxon>Bacteria</taxon>
        <taxon>Bacillati</taxon>
        <taxon>Actinomycetota</taxon>
        <taxon>Acidimicrobiia</taxon>
        <taxon>Acidimicrobiales</taxon>
        <taxon>Acidimicrobiaceae</taxon>
        <taxon>Ferrimicrobium</taxon>
    </lineage>
</organism>
<accession>A0A0D8FQC8</accession>
<feature type="transmembrane region" description="Helical" evidence="1">
    <location>
        <begin position="411"/>
        <end position="430"/>
    </location>
</feature>
<feature type="transmembrane region" description="Helical" evidence="1">
    <location>
        <begin position="462"/>
        <end position="480"/>
    </location>
</feature>
<dbReference type="STRING" id="1121877.FEAC_29130"/>
<sequence>MIIIDIVLLVASLVATLIGAASVAASLDFDSSSMIVLGTLVIALAETVVEGLVAGLVFRELDAYTLTGLALMTTITELVILRRRGRNPFATLFTIMRQFGGSVRRLITSPLIVLLVIAVLVEYTWQSIEIIRLPMVSYDSLSYHLIGPATWLQHHAIVQSDQSIFADTYPSDQGVLVAWLGAFLHTLRYSPFVNFAFVMLGAISGYVLSRLLNVRPRYAAIAALAFMTLPPIFLESSTAYVDIAAGTTVVASLLFVINVWHGKRNAGGSAPGLLGYLFLSGCALGLATGVKSDNLVIIAPVAIAAITQYLRGTTDTSGPKFGVAAVVLTFPVVALGAFWYIRAWIVWKNPFYPIDLLGFHGYGTIQQLIIGNNVPQGIKSAPLGYLGQVVVSWLTDLQHHPYYYDSRPGGFGLQWLFILAPALIYLLIYTFRYKWEFFWFLCLPVIIVLVLTSEPWMARYSMSLFVLASSGFAVILERFQMARYRLLRYADAALRVSFVVLTFVTLVWANTPTVYSANVDGYPTYLTISQLVKVAINGNANKVIEPWPQYAAVDRLPVGSTIAFSGLDSPMFTYPLVGTRFTRGLVRLPYSGTSARQLALSMRQASAGYLIMGYTNGDKQLFRNVSNDLSQFRPLTTNDTVNGQDLFELGNWKACSATKFVLTGVNRLGLQLQVTARLTSSCGPEVGRPVFLWEGQQNTPLYSGPRHIVMRGRTNVDGVVSFKIAGVKRSSRYFLRQPGGYVAHVLYAPAATAPFTYAFVPVIKANQ</sequence>
<protein>
    <recommendedName>
        <fullName evidence="4">Glycosyltransferase RgtA/B/C/D-like domain-containing protein</fullName>
    </recommendedName>
</protein>
<feature type="transmembrane region" description="Helical" evidence="1">
    <location>
        <begin position="239"/>
        <end position="260"/>
    </location>
</feature>
<dbReference type="RefSeq" id="WP_035391925.1">
    <property type="nucleotide sequence ID" value="NZ_JQKF01000065.1"/>
</dbReference>
<feature type="transmembrane region" description="Helical" evidence="1">
    <location>
        <begin position="437"/>
        <end position="456"/>
    </location>
</feature>
<dbReference type="GeneID" id="78373875"/>
<dbReference type="Proteomes" id="UP000032336">
    <property type="component" value="Unassembled WGS sequence"/>
</dbReference>
<name>A0A0D8FQC8_9ACTN</name>
<feature type="transmembrane region" description="Helical" evidence="1">
    <location>
        <begin position="216"/>
        <end position="233"/>
    </location>
</feature>
<keyword evidence="1" id="KW-1133">Transmembrane helix</keyword>
<keyword evidence="1" id="KW-0812">Transmembrane</keyword>
<feature type="transmembrane region" description="Helical" evidence="1">
    <location>
        <begin position="6"/>
        <end position="27"/>
    </location>
</feature>
<evidence type="ECO:0000313" key="2">
    <source>
        <dbReference type="EMBL" id="KJE75341.1"/>
    </source>
</evidence>
<feature type="transmembrane region" description="Helical" evidence="1">
    <location>
        <begin position="492"/>
        <end position="509"/>
    </location>
</feature>
<proteinExistence type="predicted"/>
<dbReference type="OrthoDB" id="5173339at2"/>
<feature type="transmembrane region" description="Helical" evidence="1">
    <location>
        <begin position="272"/>
        <end position="288"/>
    </location>
</feature>